<dbReference type="PANTHER" id="PTHR42907:SF1">
    <property type="entry name" value="FMN-LINKED OXIDOREDUCTASES SUPERFAMILY PROTEIN"/>
    <property type="match status" value="1"/>
</dbReference>
<dbReference type="AlphaFoldDB" id="A0A4D9CUP7"/>
<comment type="caution">
    <text evidence="6">The sequence shown here is derived from an EMBL/GenBank/DDBJ whole genome shotgun (WGS) entry which is preliminary data.</text>
</comment>
<feature type="region of interest" description="Disordered" evidence="4">
    <location>
        <begin position="85"/>
        <end position="130"/>
    </location>
</feature>
<gene>
    <name evidence="6" type="ORF">NSK_007459</name>
</gene>
<evidence type="ECO:0000259" key="5">
    <source>
        <dbReference type="Pfam" id="PF01207"/>
    </source>
</evidence>
<dbReference type="InterPro" id="IPR004653">
    <property type="entry name" value="DusA"/>
</dbReference>
<dbReference type="Gene3D" id="3.20.20.70">
    <property type="entry name" value="Aldolase class I"/>
    <property type="match status" value="2"/>
</dbReference>
<dbReference type="GO" id="GO:0017150">
    <property type="term" value="F:tRNA dihydrouridine synthase activity"/>
    <property type="evidence" value="ECO:0007669"/>
    <property type="project" value="InterPro"/>
</dbReference>
<proteinExistence type="predicted"/>
<keyword evidence="3" id="KW-0694">RNA-binding</keyword>
<evidence type="ECO:0000256" key="4">
    <source>
        <dbReference type="SAM" id="MobiDB-lite"/>
    </source>
</evidence>
<feature type="domain" description="DUS-like FMN-binding" evidence="5">
    <location>
        <begin position="124"/>
        <end position="206"/>
    </location>
</feature>
<dbReference type="Proteomes" id="UP000355283">
    <property type="component" value="Unassembled WGS sequence"/>
</dbReference>
<evidence type="ECO:0000313" key="7">
    <source>
        <dbReference type="Proteomes" id="UP000355283"/>
    </source>
</evidence>
<dbReference type="OrthoDB" id="10262250at2759"/>
<dbReference type="SUPFAM" id="SSF51395">
    <property type="entry name" value="FMN-linked oxidoreductases"/>
    <property type="match status" value="1"/>
</dbReference>
<protein>
    <recommendedName>
        <fullName evidence="5">DUS-like FMN-binding domain-containing protein</fullName>
    </recommendedName>
</protein>
<keyword evidence="1" id="KW-0820">tRNA-binding</keyword>
<dbReference type="InterPro" id="IPR013785">
    <property type="entry name" value="Aldolase_TIM"/>
</dbReference>
<dbReference type="Pfam" id="PF01207">
    <property type="entry name" value="Dus"/>
    <property type="match status" value="2"/>
</dbReference>
<evidence type="ECO:0000256" key="2">
    <source>
        <dbReference type="ARBA" id="ARBA00022857"/>
    </source>
</evidence>
<reference evidence="6 7" key="1">
    <citation type="submission" date="2019-01" db="EMBL/GenBank/DDBJ databases">
        <title>Nuclear Genome Assembly of the Microalgal Biofuel strain Nannochloropsis salina CCMP1776.</title>
        <authorList>
            <person name="Hovde B."/>
        </authorList>
    </citation>
    <scope>NUCLEOTIDE SEQUENCE [LARGE SCALE GENOMIC DNA]</scope>
    <source>
        <strain evidence="6 7">CCMP1776</strain>
    </source>
</reference>
<dbReference type="PANTHER" id="PTHR42907">
    <property type="entry name" value="FMN-LINKED OXIDOREDUCTASES SUPERFAMILY PROTEIN"/>
    <property type="match status" value="1"/>
</dbReference>
<dbReference type="GO" id="GO:0000049">
    <property type="term" value="F:tRNA binding"/>
    <property type="evidence" value="ECO:0007669"/>
    <property type="project" value="UniProtKB-KW"/>
</dbReference>
<evidence type="ECO:0000313" key="6">
    <source>
        <dbReference type="EMBL" id="TFJ81213.1"/>
    </source>
</evidence>
<accession>A0A4D9CUP7</accession>
<evidence type="ECO:0000256" key="1">
    <source>
        <dbReference type="ARBA" id="ARBA00022555"/>
    </source>
</evidence>
<evidence type="ECO:0000256" key="3">
    <source>
        <dbReference type="ARBA" id="ARBA00022884"/>
    </source>
</evidence>
<keyword evidence="2" id="KW-0521">NADP</keyword>
<sequence>MMEWTDRHYRYMMRGLTRHTQLYTEMIVDSTLLHRREDLDIFLGHDECEHPLAVQLGGSDPVQVGEAAALCEAYGGFNEINLNVHPKTCSPSSKPSSPPSPPPPPHPHRARPQKPVSPASPPPKNRSVPPLDYSRVHSLVGIFPEVKVVINGGIGSWEEALSHLEEEGSLAAGWGPPVAGVMMGRAAYHCPWMFRKADTSFEQVVPHFAPNSPPAASIAGADVSQITMVGADAGGGGKRGETGPGGARWANAVGKRSAVTPPLFGKWMATTCVANDGLSRSILRHF</sequence>
<organism evidence="6 7">
    <name type="scientific">Nannochloropsis salina CCMP1776</name>
    <dbReference type="NCBI Taxonomy" id="1027361"/>
    <lineage>
        <taxon>Eukaryota</taxon>
        <taxon>Sar</taxon>
        <taxon>Stramenopiles</taxon>
        <taxon>Ochrophyta</taxon>
        <taxon>Eustigmatophyceae</taxon>
        <taxon>Eustigmatales</taxon>
        <taxon>Monodopsidaceae</taxon>
        <taxon>Microchloropsis</taxon>
        <taxon>Microchloropsis salina</taxon>
    </lineage>
</organism>
<keyword evidence="7" id="KW-1185">Reference proteome</keyword>
<dbReference type="CDD" id="cd02801">
    <property type="entry name" value="DUS_like_FMN"/>
    <property type="match status" value="1"/>
</dbReference>
<dbReference type="InterPro" id="IPR035587">
    <property type="entry name" value="DUS-like_FMN-bd"/>
</dbReference>
<feature type="compositionally biased region" description="Pro residues" evidence="4">
    <location>
        <begin position="96"/>
        <end position="105"/>
    </location>
</feature>
<name>A0A4D9CUP7_9STRA</name>
<feature type="domain" description="DUS-like FMN-binding" evidence="5">
    <location>
        <begin position="1"/>
        <end position="84"/>
    </location>
</feature>
<dbReference type="EMBL" id="SDOX01000132">
    <property type="protein sequence ID" value="TFJ81213.1"/>
    <property type="molecule type" value="Genomic_DNA"/>
</dbReference>